<evidence type="ECO:0000259" key="1">
    <source>
        <dbReference type="Pfam" id="PF00535"/>
    </source>
</evidence>
<dbReference type="PANTHER" id="PTHR22916">
    <property type="entry name" value="GLYCOSYLTRANSFERASE"/>
    <property type="match status" value="1"/>
</dbReference>
<evidence type="ECO:0000313" key="3">
    <source>
        <dbReference type="Proteomes" id="UP000001029"/>
    </source>
</evidence>
<dbReference type="CAZy" id="GT2">
    <property type="family name" value="Glycosyltransferase Family 2"/>
</dbReference>
<dbReference type="OrthoDB" id="396512at2"/>
<dbReference type="InterPro" id="IPR001173">
    <property type="entry name" value="Glyco_trans_2-like"/>
</dbReference>
<dbReference type="Proteomes" id="UP000001029">
    <property type="component" value="Chromosome"/>
</dbReference>
<accession>B2KEB1</accession>
<reference evidence="2 3" key="1">
    <citation type="journal article" date="2009" name="Appl. Environ. Microbiol.">
        <title>Genomic analysis of 'Elusimicrobium minutum,' the first cultivated representative of the phylum 'Elusimicrobia' (formerly termite group 1).</title>
        <authorList>
            <person name="Herlemann D.P.R."/>
            <person name="Geissinger O."/>
            <person name="Ikeda-Ohtsubo W."/>
            <person name="Kunin V."/>
            <person name="Sun H."/>
            <person name="Lapidus A."/>
            <person name="Hugenholtz P."/>
            <person name="Brune A."/>
        </authorList>
    </citation>
    <scope>NUCLEOTIDE SEQUENCE [LARGE SCALE GENOMIC DNA]</scope>
    <source>
        <strain evidence="2 3">Pei191</strain>
    </source>
</reference>
<dbReference type="PANTHER" id="PTHR22916:SF3">
    <property type="entry name" value="UDP-GLCNAC:BETAGAL BETA-1,3-N-ACETYLGLUCOSAMINYLTRANSFERASE-LIKE PROTEIN 1"/>
    <property type="match status" value="1"/>
</dbReference>
<dbReference type="InterPro" id="IPR029044">
    <property type="entry name" value="Nucleotide-diphossugar_trans"/>
</dbReference>
<dbReference type="KEGG" id="emi:Emin_1307"/>
<gene>
    <name evidence="2" type="ordered locus">Emin_1307</name>
</gene>
<dbReference type="EMBL" id="CP001055">
    <property type="protein sequence ID" value="ACC98857.1"/>
    <property type="molecule type" value="Genomic_DNA"/>
</dbReference>
<dbReference type="STRING" id="445932.Emin_1307"/>
<dbReference type="RefSeq" id="WP_012415472.1">
    <property type="nucleotide sequence ID" value="NC_010644.1"/>
</dbReference>
<dbReference type="SUPFAM" id="SSF53448">
    <property type="entry name" value="Nucleotide-diphospho-sugar transferases"/>
    <property type="match status" value="1"/>
</dbReference>
<proteinExistence type="predicted"/>
<sequence length="335" mass="38242">MPKVSIIIPVYNLENYLPQCLQSVEQQTLEDIEALVVDNASTDNSAEIIKQFAALNSKIRILHCKTKGAANARNCALKEASGEYLFFLDGDDWLTPQCLAALYKEAKANDADVTVCDNALYTETTNLMSFPQENMFFSAPKLETLKEKSLLLKAPFTAYSCAGKLIRRSFFEKNSLSFPSEMPRGDDWPVSMKITVLANRIKLVPNEYYFYRVGRQNAESANLSAFNSYIYASRLNYKFLKEADAYETFAPQFEYLRMYYILSFMALHKLDKEQKAALLTLRKDILSIPLSVFEGRELKFKLSFLGLKICILCKITLYADMINFIYARLKGKKIS</sequence>
<keyword evidence="3" id="KW-1185">Reference proteome</keyword>
<dbReference type="HOGENOM" id="CLU_061778_0_1_0"/>
<dbReference type="CDD" id="cd00761">
    <property type="entry name" value="Glyco_tranf_GTA_type"/>
    <property type="match status" value="1"/>
</dbReference>
<dbReference type="Gene3D" id="3.90.550.10">
    <property type="entry name" value="Spore Coat Polysaccharide Biosynthesis Protein SpsA, Chain A"/>
    <property type="match status" value="1"/>
</dbReference>
<evidence type="ECO:0000313" key="2">
    <source>
        <dbReference type="EMBL" id="ACC98857.1"/>
    </source>
</evidence>
<dbReference type="AlphaFoldDB" id="B2KEB1"/>
<dbReference type="GO" id="GO:0016758">
    <property type="term" value="F:hexosyltransferase activity"/>
    <property type="evidence" value="ECO:0007669"/>
    <property type="project" value="UniProtKB-ARBA"/>
</dbReference>
<keyword evidence="2" id="KW-0808">Transferase</keyword>
<protein>
    <submittedName>
        <fullName evidence="2">Glycosyl transferase</fullName>
    </submittedName>
</protein>
<dbReference type="Pfam" id="PF00535">
    <property type="entry name" value="Glycos_transf_2"/>
    <property type="match status" value="1"/>
</dbReference>
<name>B2KEB1_ELUMP</name>
<feature type="domain" description="Glycosyltransferase 2-like" evidence="1">
    <location>
        <begin position="5"/>
        <end position="172"/>
    </location>
</feature>
<organism evidence="2 3">
    <name type="scientific">Elusimicrobium minutum (strain Pei191)</name>
    <dbReference type="NCBI Taxonomy" id="445932"/>
    <lineage>
        <taxon>Bacteria</taxon>
        <taxon>Pseudomonadati</taxon>
        <taxon>Elusimicrobiota</taxon>
        <taxon>Elusimicrobia</taxon>
        <taxon>Elusimicrobiales</taxon>
        <taxon>Elusimicrobiaceae</taxon>
        <taxon>Elusimicrobium</taxon>
    </lineage>
</organism>